<dbReference type="AlphaFoldDB" id="A0A0F9PY14"/>
<sequence>MAKEDWDFNGVWDKKLPNLGEKSRKNLEINGRGSIRMKKGLFHTNKEVKKERKKVIKMKIP</sequence>
<evidence type="ECO:0000313" key="1">
    <source>
        <dbReference type="EMBL" id="KKN35109.1"/>
    </source>
</evidence>
<proteinExistence type="predicted"/>
<gene>
    <name evidence="1" type="ORF">LCGC14_0786830</name>
</gene>
<comment type="caution">
    <text evidence="1">The sequence shown here is derived from an EMBL/GenBank/DDBJ whole genome shotgun (WGS) entry which is preliminary data.</text>
</comment>
<reference evidence="1" key="1">
    <citation type="journal article" date="2015" name="Nature">
        <title>Complex archaea that bridge the gap between prokaryotes and eukaryotes.</title>
        <authorList>
            <person name="Spang A."/>
            <person name="Saw J.H."/>
            <person name="Jorgensen S.L."/>
            <person name="Zaremba-Niedzwiedzka K."/>
            <person name="Martijn J."/>
            <person name="Lind A.E."/>
            <person name="van Eijk R."/>
            <person name="Schleper C."/>
            <person name="Guy L."/>
            <person name="Ettema T.J."/>
        </authorList>
    </citation>
    <scope>NUCLEOTIDE SEQUENCE</scope>
</reference>
<accession>A0A0F9PY14</accession>
<name>A0A0F9PY14_9ZZZZ</name>
<dbReference type="EMBL" id="LAZR01002062">
    <property type="protein sequence ID" value="KKN35109.1"/>
    <property type="molecule type" value="Genomic_DNA"/>
</dbReference>
<protein>
    <submittedName>
        <fullName evidence="1">Uncharacterized protein</fullName>
    </submittedName>
</protein>
<organism evidence="1">
    <name type="scientific">marine sediment metagenome</name>
    <dbReference type="NCBI Taxonomy" id="412755"/>
    <lineage>
        <taxon>unclassified sequences</taxon>
        <taxon>metagenomes</taxon>
        <taxon>ecological metagenomes</taxon>
    </lineage>
</organism>